<keyword evidence="1 5" id="KW-1003">Cell membrane</keyword>
<dbReference type="PANTHER" id="PTHR38452">
    <property type="entry name" value="UPF0756 MEMBRANE PROTEIN YEAL"/>
    <property type="match status" value="1"/>
</dbReference>
<evidence type="ECO:0000256" key="4">
    <source>
        <dbReference type="ARBA" id="ARBA00023136"/>
    </source>
</evidence>
<comment type="subcellular location">
    <subcellularLocation>
        <location evidence="5">Cell membrane</location>
        <topology evidence="5">Multi-pass membrane protein</topology>
    </subcellularLocation>
</comment>
<keyword evidence="7" id="KW-1185">Reference proteome</keyword>
<organism evidence="6 7">
    <name type="scientific">Acinetobacter marinus</name>
    <dbReference type="NCBI Taxonomy" id="281375"/>
    <lineage>
        <taxon>Bacteria</taxon>
        <taxon>Pseudomonadati</taxon>
        <taxon>Pseudomonadota</taxon>
        <taxon>Gammaproteobacteria</taxon>
        <taxon>Moraxellales</taxon>
        <taxon>Moraxellaceae</taxon>
        <taxon>Acinetobacter</taxon>
    </lineage>
</organism>
<dbReference type="InterPro" id="IPR007382">
    <property type="entry name" value="UPF0756_TM"/>
</dbReference>
<dbReference type="RefSeq" id="WP_092617383.1">
    <property type="nucleotide sequence ID" value="NZ_FMYK01000002.1"/>
</dbReference>
<keyword evidence="4 5" id="KW-0472">Membrane</keyword>
<feature type="transmembrane region" description="Helical" evidence="5">
    <location>
        <begin position="83"/>
        <end position="104"/>
    </location>
</feature>
<dbReference type="AlphaFoldDB" id="A0A1G6HEI3"/>
<name>A0A1G6HEI3_9GAMM</name>
<sequence length="152" mass="16116">MSFLSAHTISLFLLAFIGLGVLSHNSSITIASAVLLIVLHTPLVQYAPMMEKYGLHLGIIILTIAVLSPLVSGKIQAEDMMQVFTHWKTMVAVIVGVLVAWLGGRGVTLMVDQPTVVTGLLVGTIIGVTFFRGVPVGPLIAAGIVSVLLWTK</sequence>
<comment type="caution">
    <text evidence="5">Lacks conserved residue(s) required for the propagation of feature annotation.</text>
</comment>
<evidence type="ECO:0000256" key="2">
    <source>
        <dbReference type="ARBA" id="ARBA00022692"/>
    </source>
</evidence>
<keyword evidence="3 5" id="KW-1133">Transmembrane helix</keyword>
<evidence type="ECO:0000256" key="5">
    <source>
        <dbReference type="HAMAP-Rule" id="MF_01874"/>
    </source>
</evidence>
<comment type="similarity">
    <text evidence="5">Belongs to the UPF0756 family.</text>
</comment>
<evidence type="ECO:0000256" key="3">
    <source>
        <dbReference type="ARBA" id="ARBA00022989"/>
    </source>
</evidence>
<keyword evidence="2 5" id="KW-0812">Transmembrane</keyword>
<evidence type="ECO:0000256" key="1">
    <source>
        <dbReference type="ARBA" id="ARBA00022475"/>
    </source>
</evidence>
<dbReference type="Proteomes" id="UP000242317">
    <property type="component" value="Unassembled WGS sequence"/>
</dbReference>
<evidence type="ECO:0000313" key="6">
    <source>
        <dbReference type="EMBL" id="SDB92518.1"/>
    </source>
</evidence>
<proteinExistence type="inferred from homology"/>
<dbReference type="Pfam" id="PF04284">
    <property type="entry name" value="DUF441"/>
    <property type="match status" value="1"/>
</dbReference>
<dbReference type="PANTHER" id="PTHR38452:SF1">
    <property type="entry name" value="UPF0756 MEMBRANE PROTEIN YEAL"/>
    <property type="match status" value="1"/>
</dbReference>
<feature type="transmembrane region" description="Helical" evidence="5">
    <location>
        <begin position="53"/>
        <end position="71"/>
    </location>
</feature>
<dbReference type="GO" id="GO:0005886">
    <property type="term" value="C:plasma membrane"/>
    <property type="evidence" value="ECO:0007669"/>
    <property type="project" value="UniProtKB-SubCell"/>
</dbReference>
<evidence type="ECO:0000313" key="7">
    <source>
        <dbReference type="Proteomes" id="UP000242317"/>
    </source>
</evidence>
<feature type="transmembrane region" description="Helical" evidence="5">
    <location>
        <begin position="124"/>
        <end position="150"/>
    </location>
</feature>
<dbReference type="OrthoDB" id="80306at2"/>
<dbReference type="HAMAP" id="MF_01874">
    <property type="entry name" value="UPF0756"/>
    <property type="match status" value="1"/>
</dbReference>
<accession>A0A1G6HEI3</accession>
<reference evidence="7" key="1">
    <citation type="submission" date="2016-09" db="EMBL/GenBank/DDBJ databases">
        <authorList>
            <person name="Varghese N."/>
            <person name="Submissions S."/>
        </authorList>
    </citation>
    <scope>NUCLEOTIDE SEQUENCE [LARGE SCALE GENOMIC DNA]</scope>
    <source>
        <strain evidence="7">ANC 3699</strain>
    </source>
</reference>
<dbReference type="EMBL" id="FMYK01000002">
    <property type="protein sequence ID" value="SDB92518.1"/>
    <property type="molecule type" value="Genomic_DNA"/>
</dbReference>
<gene>
    <name evidence="6" type="ORF">SAMN05421749_102144</name>
</gene>
<protein>
    <recommendedName>
        <fullName evidence="5">UPF0756 membrane protein SAMN05421749_102144</fullName>
    </recommendedName>
</protein>